<evidence type="ECO:0000313" key="12">
    <source>
        <dbReference type="EMBL" id="KAL3510005.1"/>
    </source>
</evidence>
<dbReference type="EMBL" id="JBJUIK010000012">
    <property type="protein sequence ID" value="KAL3510005.1"/>
    <property type="molecule type" value="Genomic_DNA"/>
</dbReference>
<dbReference type="SUPFAM" id="SSF118290">
    <property type="entry name" value="WRKY DNA-binding domain"/>
    <property type="match status" value="2"/>
</dbReference>
<comment type="subcellular location">
    <subcellularLocation>
        <location evidence="1">Nucleus</location>
    </subcellularLocation>
</comment>
<keyword evidence="4" id="KW-0862">Zinc</keyword>
<dbReference type="InterPro" id="IPR044810">
    <property type="entry name" value="WRKY_plant"/>
</dbReference>
<gene>
    <name evidence="12" type="ORF">ACH5RR_029406</name>
</gene>
<dbReference type="GO" id="GO:0046872">
    <property type="term" value="F:metal ion binding"/>
    <property type="evidence" value="ECO:0007669"/>
    <property type="project" value="UniProtKB-KW"/>
</dbReference>
<dbReference type="PROSITE" id="PS50811">
    <property type="entry name" value="WRKY"/>
    <property type="match status" value="2"/>
</dbReference>
<keyword evidence="3" id="KW-0677">Repeat</keyword>
<evidence type="ECO:0000256" key="6">
    <source>
        <dbReference type="ARBA" id="ARBA00023125"/>
    </source>
</evidence>
<evidence type="ECO:0000256" key="10">
    <source>
        <dbReference type="SAM" id="MobiDB-lite"/>
    </source>
</evidence>
<feature type="domain" description="WRKY" evidence="11">
    <location>
        <begin position="284"/>
        <end position="348"/>
    </location>
</feature>
<dbReference type="FunFam" id="2.20.25.80:FF:000006">
    <property type="entry name" value="WRKY transcription factor"/>
    <property type="match status" value="1"/>
</dbReference>
<dbReference type="AlphaFoldDB" id="A0ABD2YRK0"/>
<evidence type="ECO:0000256" key="3">
    <source>
        <dbReference type="ARBA" id="ARBA00022737"/>
    </source>
</evidence>
<comment type="similarity">
    <text evidence="9">Belongs to the WRKY group I family.</text>
</comment>
<evidence type="ECO:0000259" key="11">
    <source>
        <dbReference type="PROSITE" id="PS50811"/>
    </source>
</evidence>
<reference evidence="12 13" key="1">
    <citation type="submission" date="2024-11" db="EMBL/GenBank/DDBJ databases">
        <title>A near-complete genome assembly of Cinchona calisaya.</title>
        <authorList>
            <person name="Lian D.C."/>
            <person name="Zhao X.W."/>
            <person name="Wei L."/>
        </authorList>
    </citation>
    <scope>NUCLEOTIDE SEQUENCE [LARGE SCALE GENOMIC DNA]</scope>
    <source>
        <tissue evidence="12">Nenye</tissue>
    </source>
</reference>
<feature type="compositionally biased region" description="Polar residues" evidence="10">
    <location>
        <begin position="133"/>
        <end position="143"/>
    </location>
</feature>
<evidence type="ECO:0000256" key="7">
    <source>
        <dbReference type="ARBA" id="ARBA00023163"/>
    </source>
</evidence>
<feature type="region of interest" description="Disordered" evidence="10">
    <location>
        <begin position="375"/>
        <end position="397"/>
    </location>
</feature>
<feature type="region of interest" description="Disordered" evidence="10">
    <location>
        <begin position="1"/>
        <end position="24"/>
    </location>
</feature>
<feature type="region of interest" description="Disordered" evidence="10">
    <location>
        <begin position="260"/>
        <end position="285"/>
    </location>
</feature>
<dbReference type="FunFam" id="2.20.25.80:FF:000003">
    <property type="entry name" value="WRKY transcription factor 57"/>
    <property type="match status" value="1"/>
</dbReference>
<feature type="region of interest" description="Disordered" evidence="10">
    <location>
        <begin position="125"/>
        <end position="180"/>
    </location>
</feature>
<dbReference type="Gene3D" id="2.20.25.80">
    <property type="entry name" value="WRKY domain"/>
    <property type="match status" value="2"/>
</dbReference>
<evidence type="ECO:0000313" key="13">
    <source>
        <dbReference type="Proteomes" id="UP001630127"/>
    </source>
</evidence>
<dbReference type="Pfam" id="PF03106">
    <property type="entry name" value="WRKY"/>
    <property type="match status" value="2"/>
</dbReference>
<proteinExistence type="inferred from homology"/>
<keyword evidence="7" id="KW-0804">Transcription</keyword>
<evidence type="ECO:0000256" key="5">
    <source>
        <dbReference type="ARBA" id="ARBA00023015"/>
    </source>
</evidence>
<dbReference type="InterPro" id="IPR036576">
    <property type="entry name" value="WRKY_dom_sf"/>
</dbReference>
<dbReference type="PANTHER" id="PTHR31221:SF125">
    <property type="entry name" value="WRKY TRANSCRIPTION FACTOR 1"/>
    <property type="match status" value="1"/>
</dbReference>
<dbReference type="GO" id="GO:0005634">
    <property type="term" value="C:nucleus"/>
    <property type="evidence" value="ECO:0007669"/>
    <property type="project" value="UniProtKB-SubCell"/>
</dbReference>
<evidence type="ECO:0000256" key="1">
    <source>
        <dbReference type="ARBA" id="ARBA00004123"/>
    </source>
</evidence>
<evidence type="ECO:0000256" key="2">
    <source>
        <dbReference type="ARBA" id="ARBA00022723"/>
    </source>
</evidence>
<accession>A0ABD2YRK0</accession>
<name>A0ABD2YRK0_9GENT</name>
<evidence type="ECO:0000256" key="9">
    <source>
        <dbReference type="ARBA" id="ARBA00061157"/>
    </source>
</evidence>
<dbReference type="PANTHER" id="PTHR31221">
    <property type="entry name" value="WRKY TRANSCRIPTION FACTOR PROTEIN 1-RELATED"/>
    <property type="match status" value="1"/>
</dbReference>
<feature type="compositionally biased region" description="Basic and acidic residues" evidence="10">
    <location>
        <begin position="1"/>
        <end position="16"/>
    </location>
</feature>
<sequence>MKFEKVLSDMHPRESPHNVVPVSQSDVREIAVSVLQKNESGNLQRKQRSVSERRESEVDKVPMLTKRERGDTNQRQSSHIGNDAAAYGETETIESESPGSVSNQVSLEPETELIHDAGVHASVSSKKPIAENGNRSSQFNQVSVRPKKELDNLEQNLSPDARIHTSPSGEKQVPESGIDMSQINQVSIIVKIDPDSLEQGQSLDAGTNASALYERGGTDSFEPEKSSQHMQSTTLQVCHSSSDQEKLTYSGRPEKILYKLQPRRNPDSGVHTSQSEKGNDSPIIREKALDDGYNWRKYGQKLVKGNVFVRSYYKCTYSNCRAKKQVERSHDGRLTDIKYIGKHEHPKPQTSPKVTAFVSPLQASEADMPVTAVSEAEDEPSAASGVISQPNEPTETPRELMVTVSNHSIGGAVPQLHDPRDDLGNDIKPSPKRQKTETSNVDNNQVKKTYCESRQVVQMMSEVDLVNDGYRWRKYGQKLVKGNPNPRSYYRCSNVGCTVKKHVERASHDPKLVITTYEGKHDHDMPASRTVGNTAAESGINKSTMNGETRSELGEHTPVGMEMVVHTGAN</sequence>
<dbReference type="InterPro" id="IPR003657">
    <property type="entry name" value="WRKY_dom"/>
</dbReference>
<feature type="domain" description="WRKY" evidence="11">
    <location>
        <begin position="461"/>
        <end position="526"/>
    </location>
</feature>
<keyword evidence="6" id="KW-0238">DNA-binding</keyword>
<feature type="region of interest" description="Disordered" evidence="10">
    <location>
        <begin position="36"/>
        <end position="83"/>
    </location>
</feature>
<dbReference type="Proteomes" id="UP001630127">
    <property type="component" value="Unassembled WGS sequence"/>
</dbReference>
<keyword evidence="2" id="KW-0479">Metal-binding</keyword>
<evidence type="ECO:0000256" key="8">
    <source>
        <dbReference type="ARBA" id="ARBA00023242"/>
    </source>
</evidence>
<dbReference type="SMART" id="SM00774">
    <property type="entry name" value="WRKY"/>
    <property type="match status" value="2"/>
</dbReference>
<comment type="caution">
    <text evidence="12">The sequence shown here is derived from an EMBL/GenBank/DDBJ whole genome shotgun (WGS) entry which is preliminary data.</text>
</comment>
<dbReference type="GO" id="GO:0003677">
    <property type="term" value="F:DNA binding"/>
    <property type="evidence" value="ECO:0007669"/>
    <property type="project" value="UniProtKB-KW"/>
</dbReference>
<evidence type="ECO:0000256" key="4">
    <source>
        <dbReference type="ARBA" id="ARBA00022833"/>
    </source>
</evidence>
<feature type="region of interest" description="Disordered" evidence="10">
    <location>
        <begin position="410"/>
        <end position="444"/>
    </location>
</feature>
<feature type="compositionally biased region" description="Basic and acidic residues" evidence="10">
    <location>
        <begin position="49"/>
        <end position="72"/>
    </location>
</feature>
<keyword evidence="8" id="KW-0539">Nucleus</keyword>
<organism evidence="12 13">
    <name type="scientific">Cinchona calisaya</name>
    <dbReference type="NCBI Taxonomy" id="153742"/>
    <lineage>
        <taxon>Eukaryota</taxon>
        <taxon>Viridiplantae</taxon>
        <taxon>Streptophyta</taxon>
        <taxon>Embryophyta</taxon>
        <taxon>Tracheophyta</taxon>
        <taxon>Spermatophyta</taxon>
        <taxon>Magnoliopsida</taxon>
        <taxon>eudicotyledons</taxon>
        <taxon>Gunneridae</taxon>
        <taxon>Pentapetalae</taxon>
        <taxon>asterids</taxon>
        <taxon>lamiids</taxon>
        <taxon>Gentianales</taxon>
        <taxon>Rubiaceae</taxon>
        <taxon>Cinchonoideae</taxon>
        <taxon>Cinchoneae</taxon>
        <taxon>Cinchona</taxon>
    </lineage>
</organism>
<protein>
    <recommendedName>
        <fullName evidence="11">WRKY domain-containing protein</fullName>
    </recommendedName>
</protein>
<keyword evidence="13" id="KW-1185">Reference proteome</keyword>
<keyword evidence="5" id="KW-0805">Transcription regulation</keyword>